<dbReference type="InterPro" id="IPR008927">
    <property type="entry name" value="6-PGluconate_DH-like_C_sf"/>
</dbReference>
<dbReference type="PANTHER" id="PTHR43060:SF15">
    <property type="entry name" value="3-HYDROXYISOBUTYRATE DEHYDROGENASE-LIKE 1, MITOCHONDRIAL-RELATED"/>
    <property type="match status" value="1"/>
</dbReference>
<evidence type="ECO:0000256" key="3">
    <source>
        <dbReference type="ARBA" id="ARBA00023027"/>
    </source>
</evidence>
<dbReference type="InterPro" id="IPR013328">
    <property type="entry name" value="6PGD_dom2"/>
</dbReference>
<dbReference type="SUPFAM" id="SSF48179">
    <property type="entry name" value="6-phosphogluconate dehydrogenase C-terminal domain-like"/>
    <property type="match status" value="1"/>
</dbReference>
<dbReference type="PIRSF" id="PIRSF000103">
    <property type="entry name" value="HIBADH"/>
    <property type="match status" value="1"/>
</dbReference>
<dbReference type="Gene3D" id="3.40.50.720">
    <property type="entry name" value="NAD(P)-binding Rossmann-like Domain"/>
    <property type="match status" value="1"/>
</dbReference>
<reference evidence="7" key="1">
    <citation type="submission" date="2023-04" db="EMBL/GenBank/DDBJ databases">
        <title>Genomic diversity of scab-causing Streptomyces spp. in the province of Quebec, Canada.</title>
        <authorList>
            <person name="Biessy A."/>
            <person name="Cadieux M."/>
            <person name="Ciotola M."/>
            <person name="Filion M."/>
        </authorList>
    </citation>
    <scope>NUCLEOTIDE SEQUENCE</scope>
    <source>
        <strain evidence="7">B21-115</strain>
    </source>
</reference>
<evidence type="ECO:0000313" key="8">
    <source>
        <dbReference type="Proteomes" id="UP001310290"/>
    </source>
</evidence>
<dbReference type="Gene3D" id="1.10.1040.10">
    <property type="entry name" value="N-(1-d-carboxylethyl)-l-norvaline Dehydrogenase, domain 2"/>
    <property type="match status" value="1"/>
</dbReference>
<comment type="caution">
    <text evidence="7">The sequence shown here is derived from an EMBL/GenBank/DDBJ whole genome shotgun (WGS) entry which is preliminary data.</text>
</comment>
<keyword evidence="2 7" id="KW-0560">Oxidoreductase</keyword>
<dbReference type="SUPFAM" id="SSF51735">
    <property type="entry name" value="NAD(P)-binding Rossmann-fold domains"/>
    <property type="match status" value="1"/>
</dbReference>
<dbReference type="PANTHER" id="PTHR43060">
    <property type="entry name" value="3-HYDROXYISOBUTYRATE DEHYDROGENASE-LIKE 1, MITOCHONDRIAL-RELATED"/>
    <property type="match status" value="1"/>
</dbReference>
<keyword evidence="8" id="KW-1185">Reference proteome</keyword>
<dbReference type="RefSeq" id="WP_005473586.1">
    <property type="nucleotide sequence ID" value="NZ_JARULZ010000003.1"/>
</dbReference>
<gene>
    <name evidence="7" type="ORF">QBA35_40635</name>
</gene>
<dbReference type="GeneID" id="96268298"/>
<dbReference type="InterPro" id="IPR029154">
    <property type="entry name" value="HIBADH-like_NADP-bd"/>
</dbReference>
<dbReference type="Pfam" id="PF03446">
    <property type="entry name" value="NAD_binding_2"/>
    <property type="match status" value="1"/>
</dbReference>
<dbReference type="EMBL" id="JARULZ010000003">
    <property type="protein sequence ID" value="MEH0639461.1"/>
    <property type="molecule type" value="Genomic_DNA"/>
</dbReference>
<dbReference type="InterPro" id="IPR002204">
    <property type="entry name" value="3-OH-isobutyrate_DH-rel_CS"/>
</dbReference>
<dbReference type="PROSITE" id="PS00895">
    <property type="entry name" value="3_HYDROXYISOBUT_DH"/>
    <property type="match status" value="1"/>
</dbReference>
<name>A0ABU8B0K0_9ACTN</name>
<sequence>MSPPPSRSDTVGFVGLGAMGLPMAVNLAKAGFDVLAWNRRGAPLDAAVAGGCRAAHSPGEVAAGARTVVTMLPDLPQVRDVWACPDGLLAGLAASATAGRAMDTLVVMGTVSPVAVRALAEELRPHGVRVVDAPVSGGVTGARDATLSIMAGGTQDAVEDVRPYLRAMGSTVRRMGDTGAGSLAKACNQLVVAGTLVALAEAVVLGEGGGLDPAALLEVLAGGLASSEVLAQKRHHLAESDFTPSGPARYLHKDLGFVLDSATDAGVALPLSSTVARLYAAVDDRGLGDLDNSVVLRLLREDNAPSRPHPTSQAHPHHDPSKD</sequence>
<feature type="region of interest" description="Disordered" evidence="4">
    <location>
        <begin position="302"/>
        <end position="323"/>
    </location>
</feature>
<dbReference type="InterPro" id="IPR036291">
    <property type="entry name" value="NAD(P)-bd_dom_sf"/>
</dbReference>
<evidence type="ECO:0000256" key="1">
    <source>
        <dbReference type="ARBA" id="ARBA00009080"/>
    </source>
</evidence>
<dbReference type="InterPro" id="IPR015815">
    <property type="entry name" value="HIBADH-related"/>
</dbReference>
<dbReference type="GO" id="GO:0016491">
    <property type="term" value="F:oxidoreductase activity"/>
    <property type="evidence" value="ECO:0007669"/>
    <property type="project" value="UniProtKB-KW"/>
</dbReference>
<dbReference type="Proteomes" id="UP001310290">
    <property type="component" value="Unassembled WGS sequence"/>
</dbReference>
<organism evidence="7 8">
    <name type="scientific">Streptomyces bottropensis</name>
    <dbReference type="NCBI Taxonomy" id="42235"/>
    <lineage>
        <taxon>Bacteria</taxon>
        <taxon>Bacillati</taxon>
        <taxon>Actinomycetota</taxon>
        <taxon>Actinomycetes</taxon>
        <taxon>Kitasatosporales</taxon>
        <taxon>Streptomycetaceae</taxon>
        <taxon>Streptomyces</taxon>
    </lineage>
</organism>
<dbReference type="InterPro" id="IPR006115">
    <property type="entry name" value="6PGDH_NADP-bd"/>
</dbReference>
<dbReference type="EC" id="1.1.-.-" evidence="7"/>
<dbReference type="Pfam" id="PF14833">
    <property type="entry name" value="NAD_binding_11"/>
    <property type="match status" value="1"/>
</dbReference>
<proteinExistence type="inferred from homology"/>
<comment type="similarity">
    <text evidence="1">Belongs to the HIBADH-related family.</text>
</comment>
<feature type="domain" description="6-phosphogluconate dehydrogenase NADP-binding" evidence="5">
    <location>
        <begin position="10"/>
        <end position="173"/>
    </location>
</feature>
<evidence type="ECO:0000313" key="7">
    <source>
        <dbReference type="EMBL" id="MEH0639461.1"/>
    </source>
</evidence>
<evidence type="ECO:0000259" key="6">
    <source>
        <dbReference type="Pfam" id="PF14833"/>
    </source>
</evidence>
<evidence type="ECO:0000259" key="5">
    <source>
        <dbReference type="Pfam" id="PF03446"/>
    </source>
</evidence>
<feature type="domain" description="3-hydroxyisobutyrate dehydrogenase-like NAD-binding" evidence="6">
    <location>
        <begin position="179"/>
        <end position="299"/>
    </location>
</feature>
<evidence type="ECO:0000256" key="4">
    <source>
        <dbReference type="SAM" id="MobiDB-lite"/>
    </source>
</evidence>
<accession>A0ABU8B0K0</accession>
<protein>
    <submittedName>
        <fullName evidence="7">NAD(P)-dependent oxidoreductase</fullName>
        <ecNumber evidence="7">1.1.-.-</ecNumber>
    </submittedName>
</protein>
<keyword evidence="3" id="KW-0520">NAD</keyword>
<evidence type="ECO:0000256" key="2">
    <source>
        <dbReference type="ARBA" id="ARBA00023002"/>
    </source>
</evidence>